<dbReference type="EMBL" id="VSSQ01133137">
    <property type="protein sequence ID" value="MPN59289.1"/>
    <property type="molecule type" value="Genomic_DNA"/>
</dbReference>
<dbReference type="Gene3D" id="3.40.50.2020">
    <property type="match status" value="1"/>
</dbReference>
<name>A0A645J997_9ZZZZ</name>
<dbReference type="InterPro" id="IPR029057">
    <property type="entry name" value="PRTase-like"/>
</dbReference>
<gene>
    <name evidence="1" type="ORF">SDC9_207010</name>
</gene>
<protein>
    <recommendedName>
        <fullName evidence="2">Adenine phosphoribosyltransferase</fullName>
    </recommendedName>
</protein>
<sequence>MDDVISTGESLRLCNQLLSSFDANIVANAAVLAEGDAAERDDIIFLEKLPLFFK</sequence>
<dbReference type="SUPFAM" id="SSF53271">
    <property type="entry name" value="PRTase-like"/>
    <property type="match status" value="1"/>
</dbReference>
<accession>A0A645J997</accession>
<reference evidence="1" key="1">
    <citation type="submission" date="2019-08" db="EMBL/GenBank/DDBJ databases">
        <authorList>
            <person name="Kucharzyk K."/>
            <person name="Murdoch R.W."/>
            <person name="Higgins S."/>
            <person name="Loffler F."/>
        </authorList>
    </citation>
    <scope>NUCLEOTIDE SEQUENCE</scope>
</reference>
<evidence type="ECO:0008006" key="2">
    <source>
        <dbReference type="Google" id="ProtNLM"/>
    </source>
</evidence>
<organism evidence="1">
    <name type="scientific">bioreactor metagenome</name>
    <dbReference type="NCBI Taxonomy" id="1076179"/>
    <lineage>
        <taxon>unclassified sequences</taxon>
        <taxon>metagenomes</taxon>
        <taxon>ecological metagenomes</taxon>
    </lineage>
</organism>
<comment type="caution">
    <text evidence="1">The sequence shown here is derived from an EMBL/GenBank/DDBJ whole genome shotgun (WGS) entry which is preliminary data.</text>
</comment>
<evidence type="ECO:0000313" key="1">
    <source>
        <dbReference type="EMBL" id="MPN59289.1"/>
    </source>
</evidence>
<dbReference type="AlphaFoldDB" id="A0A645J997"/>
<proteinExistence type="predicted"/>